<dbReference type="RefSeq" id="WP_059400441.1">
    <property type="nucleotide sequence ID" value="NZ_FONX01000006.1"/>
</dbReference>
<evidence type="ECO:0000256" key="8">
    <source>
        <dbReference type="ARBA" id="ARBA00023004"/>
    </source>
</evidence>
<dbReference type="Proteomes" id="UP000199119">
    <property type="component" value="Unassembled WGS sequence"/>
</dbReference>
<evidence type="ECO:0000256" key="9">
    <source>
        <dbReference type="ARBA" id="ARBA00023014"/>
    </source>
</evidence>
<dbReference type="SFLD" id="SFLDG01070">
    <property type="entry name" value="PLP-dependent"/>
    <property type="match status" value="1"/>
</dbReference>
<comment type="cofactor">
    <cofactor evidence="2">
        <name>[4Fe-4S] cluster</name>
        <dbReference type="ChEBI" id="CHEBI:49883"/>
    </cofactor>
</comment>
<keyword evidence="11" id="KW-1185">Reference proteome</keyword>
<dbReference type="InterPro" id="IPR058240">
    <property type="entry name" value="rSAM_sf"/>
</dbReference>
<evidence type="ECO:0000256" key="4">
    <source>
        <dbReference type="ARBA" id="ARBA00022485"/>
    </source>
</evidence>
<comment type="similarity">
    <text evidence="3">Belongs to the radical SAM superfamily. KamA family.</text>
</comment>
<dbReference type="PANTHER" id="PTHR30538:SF0">
    <property type="entry name" value="L-LYSINE 2,3-AMINOMUTASE AQ_1632-RELATED"/>
    <property type="match status" value="1"/>
</dbReference>
<evidence type="ECO:0000256" key="3">
    <source>
        <dbReference type="ARBA" id="ARBA00008703"/>
    </source>
</evidence>
<dbReference type="GO" id="GO:0003824">
    <property type="term" value="F:catalytic activity"/>
    <property type="evidence" value="ECO:0007669"/>
    <property type="project" value="InterPro"/>
</dbReference>
<evidence type="ECO:0000313" key="10">
    <source>
        <dbReference type="EMBL" id="SFE84417.1"/>
    </source>
</evidence>
<reference evidence="11" key="1">
    <citation type="submission" date="2016-10" db="EMBL/GenBank/DDBJ databases">
        <authorList>
            <person name="Varghese N."/>
            <person name="Submissions S."/>
        </authorList>
    </citation>
    <scope>NUCLEOTIDE SEQUENCE [LARGE SCALE GENOMIC DNA]</scope>
    <source>
        <strain evidence="11">DSM 27981</strain>
    </source>
</reference>
<protein>
    <submittedName>
        <fullName evidence="10">KamA family protein</fullName>
    </submittedName>
</protein>
<proteinExistence type="inferred from homology"/>
<dbReference type="GO" id="GO:0051539">
    <property type="term" value="F:4 iron, 4 sulfur cluster binding"/>
    <property type="evidence" value="ECO:0007669"/>
    <property type="project" value="UniProtKB-KW"/>
</dbReference>
<keyword evidence="9" id="KW-0411">Iron-sulfur</keyword>
<evidence type="ECO:0000256" key="5">
    <source>
        <dbReference type="ARBA" id="ARBA00022691"/>
    </source>
</evidence>
<gene>
    <name evidence="10" type="ORF">SAMN04489711_10632</name>
</gene>
<dbReference type="InterPro" id="IPR007197">
    <property type="entry name" value="rSAM"/>
</dbReference>
<dbReference type="InterPro" id="IPR013785">
    <property type="entry name" value="Aldolase_TIM"/>
</dbReference>
<dbReference type="GO" id="GO:0046872">
    <property type="term" value="F:metal ion binding"/>
    <property type="evidence" value="ECO:0007669"/>
    <property type="project" value="UniProtKB-KW"/>
</dbReference>
<comment type="cofactor">
    <cofactor evidence="1">
        <name>pyridoxal 5'-phosphate</name>
        <dbReference type="ChEBI" id="CHEBI:597326"/>
    </cofactor>
</comment>
<dbReference type="SUPFAM" id="SSF102114">
    <property type="entry name" value="Radical SAM enzymes"/>
    <property type="match status" value="1"/>
</dbReference>
<dbReference type="SFLD" id="SFLDS00029">
    <property type="entry name" value="Radical_SAM"/>
    <property type="match status" value="1"/>
</dbReference>
<evidence type="ECO:0000256" key="2">
    <source>
        <dbReference type="ARBA" id="ARBA00001966"/>
    </source>
</evidence>
<keyword evidence="4" id="KW-0004">4Fe-4S</keyword>
<dbReference type="InterPro" id="IPR003739">
    <property type="entry name" value="Lys_aminomutase/Glu_NH3_mut"/>
</dbReference>
<dbReference type="OrthoDB" id="9768064at2"/>
<dbReference type="EMBL" id="FONX01000006">
    <property type="protein sequence ID" value="SFE84417.1"/>
    <property type="molecule type" value="Genomic_DNA"/>
</dbReference>
<keyword evidence="5" id="KW-0949">S-adenosyl-L-methionine</keyword>
<dbReference type="PANTHER" id="PTHR30538">
    <property type="entry name" value="LYSINE 2,3-AMINOMUTASE-RELATED"/>
    <property type="match status" value="1"/>
</dbReference>
<name>A0A1I2DVE0_9BURK</name>
<sequence>MQQVPAAARYKPYTRLTIRQAPQWEALSGEQRLAIDIVARVLPFRVNAYVLDQLIDWDNIPDDPIYRLTFPHRDMLFESEFSLLHRMVSNGEPDAAIDPVVRSIRMRMNPHPAGQMTHNIPMLDGVALRGLQHKYRETVLFFPSAGQTCHAYCTFCFRWPQFVGMEELKFDAKESQELVAYLRRHPEVTDVLITGGDPLVMNARSLSEYLEPLLAPELAHVQNIRIGTKAVAYWPQRFVSDKDADELMRLFERIVSAGRNLAVMGHYNHPRELQHPVAQQAVRRIIGTGATLRMQAPLIRHVNEDPACWSELWTTGVRLGATPYYMFVERDTGPSDYFKLPLARAYDIFQRAYRSVSGLARTVRGPSMSAFPGKVMIDGVVELAGEKVFALQFLQARNPLWVRRPFYAGFDDQAGWLDQLRPAFGARRFFFEEEDATDGPIRHEGARSIPIASAVH</sequence>
<evidence type="ECO:0000256" key="7">
    <source>
        <dbReference type="ARBA" id="ARBA00022898"/>
    </source>
</evidence>
<organism evidence="10 11">
    <name type="scientific">Paracidovorax wautersii</name>
    <dbReference type="NCBI Taxonomy" id="1177982"/>
    <lineage>
        <taxon>Bacteria</taxon>
        <taxon>Pseudomonadati</taxon>
        <taxon>Pseudomonadota</taxon>
        <taxon>Betaproteobacteria</taxon>
        <taxon>Burkholderiales</taxon>
        <taxon>Comamonadaceae</taxon>
        <taxon>Paracidovorax</taxon>
    </lineage>
</organism>
<dbReference type="STRING" id="1177982.SAMN04489711_10632"/>
<evidence type="ECO:0000256" key="1">
    <source>
        <dbReference type="ARBA" id="ARBA00001933"/>
    </source>
</evidence>
<dbReference type="Gene3D" id="3.20.20.70">
    <property type="entry name" value="Aldolase class I"/>
    <property type="match status" value="1"/>
</dbReference>
<keyword evidence="7" id="KW-0663">Pyridoxal phosphate</keyword>
<dbReference type="AlphaFoldDB" id="A0A1I2DVE0"/>
<evidence type="ECO:0000256" key="6">
    <source>
        <dbReference type="ARBA" id="ARBA00022723"/>
    </source>
</evidence>
<accession>A0A1I2DVE0</accession>
<evidence type="ECO:0000313" key="11">
    <source>
        <dbReference type="Proteomes" id="UP000199119"/>
    </source>
</evidence>
<keyword evidence="6" id="KW-0479">Metal-binding</keyword>
<keyword evidence="8" id="KW-0408">Iron</keyword>